<dbReference type="Proteomes" id="UP001301731">
    <property type="component" value="Chromosome"/>
</dbReference>
<protein>
    <submittedName>
        <fullName evidence="1">Uncharacterized protein</fullName>
    </submittedName>
</protein>
<organism evidence="1 2">
    <name type="scientific">Streptomyces solicathayae</name>
    <dbReference type="NCBI Taxonomy" id="3081768"/>
    <lineage>
        <taxon>Bacteria</taxon>
        <taxon>Bacillati</taxon>
        <taxon>Actinomycetota</taxon>
        <taxon>Actinomycetes</taxon>
        <taxon>Kitasatosporales</taxon>
        <taxon>Streptomycetaceae</taxon>
        <taxon>Streptomyces</taxon>
    </lineage>
</organism>
<proteinExistence type="predicted"/>
<gene>
    <name evidence="1" type="ORF">R2D22_34795</name>
</gene>
<sequence length="53" mass="5975">MNSLESSAPIYYRLIKERGDVPAEVRRAAEQIQAELGRVMVLPPLGRSAEIRH</sequence>
<keyword evidence="2" id="KW-1185">Reference proteome</keyword>
<dbReference type="EMBL" id="CP137573">
    <property type="protein sequence ID" value="WOX26276.1"/>
    <property type="molecule type" value="Genomic_DNA"/>
</dbReference>
<evidence type="ECO:0000313" key="2">
    <source>
        <dbReference type="Proteomes" id="UP001301731"/>
    </source>
</evidence>
<name>A0ABZ0M3C3_9ACTN</name>
<dbReference type="RefSeq" id="WP_318109228.1">
    <property type="nucleotide sequence ID" value="NZ_CP137573.1"/>
</dbReference>
<evidence type="ECO:0000313" key="1">
    <source>
        <dbReference type="EMBL" id="WOX26276.1"/>
    </source>
</evidence>
<reference evidence="1 2" key="1">
    <citation type="submission" date="2023-10" db="EMBL/GenBank/DDBJ databases">
        <title>The genome sequence of Streptomyces sp. HUAS YS2.</title>
        <authorList>
            <person name="Mo P."/>
        </authorList>
    </citation>
    <scope>NUCLEOTIDE SEQUENCE [LARGE SCALE GENOMIC DNA]</scope>
    <source>
        <strain evidence="1 2">HUAS YS2</strain>
    </source>
</reference>
<accession>A0ABZ0M3C3</accession>